<reference evidence="2 3" key="1">
    <citation type="submission" date="2022-07" db="EMBL/GenBank/DDBJ databases">
        <authorList>
            <person name="Criscuolo A."/>
        </authorList>
    </citation>
    <scope>NUCLEOTIDE SEQUENCE [LARGE SCALE GENOMIC DNA]</scope>
    <source>
        <strain evidence="3">CIP 111951</strain>
    </source>
</reference>
<sequence length="160" mass="17942">MVKLFAQLCFALVVFLLVSSYQEKNMLADSGTQPAPYFSLPTLSSQERVSLASLQGKKTVVYFFAPWCQVCKLSMPNLNKLYEQKDINAIAIALDYDNVEQIQKFASDLDLTLPILLGNHNISANYQISAYPSYYVLDENSNIIARAVGYSSELGLRLRL</sequence>
<name>A0ABN8UNP9_9GAMM</name>
<dbReference type="InterPro" id="IPR036249">
    <property type="entry name" value="Thioredoxin-like_sf"/>
</dbReference>
<evidence type="ECO:0000259" key="1">
    <source>
        <dbReference type="PROSITE" id="PS51352"/>
    </source>
</evidence>
<evidence type="ECO:0000313" key="3">
    <source>
        <dbReference type="Proteomes" id="UP001152485"/>
    </source>
</evidence>
<dbReference type="PROSITE" id="PS51352">
    <property type="entry name" value="THIOREDOXIN_2"/>
    <property type="match status" value="1"/>
</dbReference>
<dbReference type="InterPro" id="IPR050553">
    <property type="entry name" value="Thioredoxin_ResA/DsbE_sf"/>
</dbReference>
<gene>
    <name evidence="2" type="primary">resA_1</name>
    <name evidence="2" type="ORF">PSECIP111951_02937</name>
</gene>
<dbReference type="Gene3D" id="3.40.30.10">
    <property type="entry name" value="Glutaredoxin"/>
    <property type="match status" value="1"/>
</dbReference>
<protein>
    <submittedName>
        <fullName evidence="2">Thiol-disulfide oxidoreductase ResA</fullName>
    </submittedName>
</protein>
<dbReference type="InterPro" id="IPR013766">
    <property type="entry name" value="Thioredoxin_domain"/>
</dbReference>
<dbReference type="Proteomes" id="UP001152485">
    <property type="component" value="Unassembled WGS sequence"/>
</dbReference>
<dbReference type="PANTHER" id="PTHR42852:SF17">
    <property type="entry name" value="THIOREDOXIN-LIKE PROTEIN HI_1115"/>
    <property type="match status" value="1"/>
</dbReference>
<organism evidence="2 3">
    <name type="scientific">Pseudoalteromonas holothuriae</name>
    <dbReference type="NCBI Taxonomy" id="2963714"/>
    <lineage>
        <taxon>Bacteria</taxon>
        <taxon>Pseudomonadati</taxon>
        <taxon>Pseudomonadota</taxon>
        <taxon>Gammaproteobacteria</taxon>
        <taxon>Alteromonadales</taxon>
        <taxon>Pseudoalteromonadaceae</taxon>
        <taxon>Pseudoalteromonas</taxon>
    </lineage>
</organism>
<dbReference type="InterPro" id="IPR000866">
    <property type="entry name" value="AhpC/TSA"/>
</dbReference>
<dbReference type="Pfam" id="PF00578">
    <property type="entry name" value="AhpC-TSA"/>
    <property type="match status" value="1"/>
</dbReference>
<evidence type="ECO:0000313" key="2">
    <source>
        <dbReference type="EMBL" id="CAH9063612.1"/>
    </source>
</evidence>
<dbReference type="CDD" id="cd02966">
    <property type="entry name" value="TlpA_like_family"/>
    <property type="match status" value="1"/>
</dbReference>
<dbReference type="PANTHER" id="PTHR42852">
    <property type="entry name" value="THIOL:DISULFIDE INTERCHANGE PROTEIN DSBE"/>
    <property type="match status" value="1"/>
</dbReference>
<dbReference type="EMBL" id="CAMAPD010000015">
    <property type="protein sequence ID" value="CAH9063612.1"/>
    <property type="molecule type" value="Genomic_DNA"/>
</dbReference>
<accession>A0ABN8UNP9</accession>
<dbReference type="SUPFAM" id="SSF52833">
    <property type="entry name" value="Thioredoxin-like"/>
    <property type="match status" value="1"/>
</dbReference>
<feature type="domain" description="Thioredoxin" evidence="1">
    <location>
        <begin position="29"/>
        <end position="160"/>
    </location>
</feature>
<proteinExistence type="predicted"/>
<dbReference type="RefSeq" id="WP_261594239.1">
    <property type="nucleotide sequence ID" value="NZ_CAMAPD010000015.1"/>
</dbReference>
<comment type="caution">
    <text evidence="2">The sequence shown here is derived from an EMBL/GenBank/DDBJ whole genome shotgun (WGS) entry which is preliminary data.</text>
</comment>